<gene>
    <name evidence="4" type="ORF">PQ455_11115</name>
</gene>
<feature type="domain" description="HTH tetR-type" evidence="3">
    <location>
        <begin position="5"/>
        <end position="66"/>
    </location>
</feature>
<dbReference type="Pfam" id="PF17939">
    <property type="entry name" value="TetR_C_30"/>
    <property type="match status" value="1"/>
</dbReference>
<dbReference type="InterPro" id="IPR041586">
    <property type="entry name" value="PsrA_TetR_C"/>
</dbReference>
<evidence type="ECO:0000313" key="5">
    <source>
        <dbReference type="Proteomes" id="UP001220395"/>
    </source>
</evidence>
<evidence type="ECO:0000256" key="1">
    <source>
        <dbReference type="ARBA" id="ARBA00023125"/>
    </source>
</evidence>
<reference evidence="4 5" key="1">
    <citation type="submission" date="2023-02" db="EMBL/GenBank/DDBJ databases">
        <title>Genome sequence of Sphingomonas naphthae.</title>
        <authorList>
            <person name="Kim S."/>
            <person name="Heo J."/>
            <person name="Kwon S.-W."/>
        </authorList>
    </citation>
    <scope>NUCLEOTIDE SEQUENCE [LARGE SCALE GENOMIC DNA]</scope>
    <source>
        <strain evidence="4 5">KACC 18716</strain>
    </source>
</reference>
<dbReference type="PANTHER" id="PTHR30055">
    <property type="entry name" value="HTH-TYPE TRANSCRIPTIONAL REGULATOR RUTR"/>
    <property type="match status" value="1"/>
</dbReference>
<dbReference type="InterPro" id="IPR001647">
    <property type="entry name" value="HTH_TetR"/>
</dbReference>
<dbReference type="InterPro" id="IPR009057">
    <property type="entry name" value="Homeodomain-like_sf"/>
</dbReference>
<evidence type="ECO:0000259" key="3">
    <source>
        <dbReference type="PROSITE" id="PS50977"/>
    </source>
</evidence>
<keyword evidence="1 2" id="KW-0238">DNA-binding</keyword>
<dbReference type="RefSeq" id="WP_273686146.1">
    <property type="nucleotide sequence ID" value="NZ_CP117411.1"/>
</dbReference>
<dbReference type="PROSITE" id="PS50977">
    <property type="entry name" value="HTH_TETR_2"/>
    <property type="match status" value="1"/>
</dbReference>
<sequence>MIEGGDTRSRIKSAAQRLFAERGIEAVTVRQIAAAADARNVGSLSYYFGSKEGLISELVADYFMTVHVRWTEGLDALQRRTSPASVREVVEIIVRARPRAEAGTETALRFMASMLFTRRHMLNLIMSDMRYEVFAGLTDHLRRARPDIPRETMQQRLIFLAWYLVSVLSALEAHHATGRPSDVWDARDPLENIVLTGAAIIEAPIA</sequence>
<evidence type="ECO:0000313" key="4">
    <source>
        <dbReference type="EMBL" id="WCT72192.1"/>
    </source>
</evidence>
<feature type="DNA-binding region" description="H-T-H motif" evidence="2">
    <location>
        <begin position="29"/>
        <end position="48"/>
    </location>
</feature>
<dbReference type="Proteomes" id="UP001220395">
    <property type="component" value="Chromosome"/>
</dbReference>
<dbReference type="PANTHER" id="PTHR30055:SF235">
    <property type="entry name" value="TRANSCRIPTIONAL REGULATORY PROTEIN"/>
    <property type="match status" value="1"/>
</dbReference>
<keyword evidence="5" id="KW-1185">Reference proteome</keyword>
<protein>
    <submittedName>
        <fullName evidence="4">Helix-turn-helix domain containing protein</fullName>
    </submittedName>
</protein>
<dbReference type="EMBL" id="CP117411">
    <property type="protein sequence ID" value="WCT72192.1"/>
    <property type="molecule type" value="Genomic_DNA"/>
</dbReference>
<organism evidence="4 5">
    <name type="scientific">Sphingomonas naphthae</name>
    <dbReference type="NCBI Taxonomy" id="1813468"/>
    <lineage>
        <taxon>Bacteria</taxon>
        <taxon>Pseudomonadati</taxon>
        <taxon>Pseudomonadota</taxon>
        <taxon>Alphaproteobacteria</taxon>
        <taxon>Sphingomonadales</taxon>
        <taxon>Sphingomonadaceae</taxon>
        <taxon>Sphingomonas</taxon>
    </lineage>
</organism>
<dbReference type="InterPro" id="IPR036271">
    <property type="entry name" value="Tet_transcr_reg_TetR-rel_C_sf"/>
</dbReference>
<dbReference type="SUPFAM" id="SSF48498">
    <property type="entry name" value="Tetracyclin repressor-like, C-terminal domain"/>
    <property type="match status" value="1"/>
</dbReference>
<proteinExistence type="predicted"/>
<dbReference type="Pfam" id="PF00440">
    <property type="entry name" value="TetR_N"/>
    <property type="match status" value="1"/>
</dbReference>
<accession>A0ABY7THJ8</accession>
<dbReference type="InterPro" id="IPR050109">
    <property type="entry name" value="HTH-type_TetR-like_transc_reg"/>
</dbReference>
<evidence type="ECO:0000256" key="2">
    <source>
        <dbReference type="PROSITE-ProRule" id="PRU00335"/>
    </source>
</evidence>
<name>A0ABY7THJ8_9SPHN</name>
<dbReference type="Gene3D" id="1.10.357.10">
    <property type="entry name" value="Tetracycline Repressor, domain 2"/>
    <property type="match status" value="1"/>
</dbReference>
<dbReference type="SUPFAM" id="SSF46689">
    <property type="entry name" value="Homeodomain-like"/>
    <property type="match status" value="1"/>
</dbReference>